<reference evidence="1 2" key="1">
    <citation type="submission" date="2024-04" db="EMBL/GenBank/DDBJ databases">
        <authorList>
            <person name="Rising A."/>
            <person name="Reimegard J."/>
            <person name="Sonavane S."/>
            <person name="Akerstrom W."/>
            <person name="Nylinder S."/>
            <person name="Hedman E."/>
            <person name="Kallberg Y."/>
        </authorList>
    </citation>
    <scope>NUCLEOTIDE SEQUENCE [LARGE SCALE GENOMIC DNA]</scope>
</reference>
<dbReference type="AlphaFoldDB" id="A0AAV2AIT0"/>
<protein>
    <submittedName>
        <fullName evidence="1">Uncharacterized protein</fullName>
    </submittedName>
</protein>
<dbReference type="Proteomes" id="UP001497382">
    <property type="component" value="Unassembled WGS sequence"/>
</dbReference>
<gene>
    <name evidence="1" type="ORF">LARSCL_LOCUS12678</name>
</gene>
<organism evidence="1 2">
    <name type="scientific">Larinioides sclopetarius</name>
    <dbReference type="NCBI Taxonomy" id="280406"/>
    <lineage>
        <taxon>Eukaryota</taxon>
        <taxon>Metazoa</taxon>
        <taxon>Ecdysozoa</taxon>
        <taxon>Arthropoda</taxon>
        <taxon>Chelicerata</taxon>
        <taxon>Arachnida</taxon>
        <taxon>Araneae</taxon>
        <taxon>Araneomorphae</taxon>
        <taxon>Entelegynae</taxon>
        <taxon>Araneoidea</taxon>
        <taxon>Araneidae</taxon>
        <taxon>Larinioides</taxon>
    </lineage>
</organism>
<comment type="caution">
    <text evidence="1">The sequence shown here is derived from an EMBL/GenBank/DDBJ whole genome shotgun (WGS) entry which is preliminary data.</text>
</comment>
<evidence type="ECO:0000313" key="2">
    <source>
        <dbReference type="Proteomes" id="UP001497382"/>
    </source>
</evidence>
<proteinExistence type="predicted"/>
<accession>A0AAV2AIT0</accession>
<name>A0AAV2AIT0_9ARAC</name>
<keyword evidence="2" id="KW-1185">Reference proteome</keyword>
<sequence length="118" mass="13325">MTDMKSSQGSCDTEFRILYRFKSGIYGMLDRSVHHCTRQQAGVRTCLKMDVHVKTPSIESVVFNHVVPMTNSFCKQMFKGKADLICWAVLSCMDSAMDTQSISQLSKMKGHSISNKLH</sequence>
<evidence type="ECO:0000313" key="1">
    <source>
        <dbReference type="EMBL" id="CAL1283551.1"/>
    </source>
</evidence>
<dbReference type="EMBL" id="CAXIEN010000169">
    <property type="protein sequence ID" value="CAL1283551.1"/>
    <property type="molecule type" value="Genomic_DNA"/>
</dbReference>